<dbReference type="Proteomes" id="UP000188268">
    <property type="component" value="Unassembled WGS sequence"/>
</dbReference>
<dbReference type="SUPFAM" id="SSF48576">
    <property type="entry name" value="Terpenoid synthases"/>
    <property type="match status" value="1"/>
</dbReference>
<dbReference type="InterPro" id="IPR005630">
    <property type="entry name" value="Terpene_synthase_metal-bd"/>
</dbReference>
<dbReference type="InterPro" id="IPR036965">
    <property type="entry name" value="Terpene_synth_N_sf"/>
</dbReference>
<dbReference type="EMBL" id="AWWV01013463">
    <property type="protein sequence ID" value="OMO61435.1"/>
    <property type="molecule type" value="Genomic_DNA"/>
</dbReference>
<evidence type="ECO:0000259" key="3">
    <source>
        <dbReference type="Pfam" id="PF01397"/>
    </source>
</evidence>
<dbReference type="GO" id="GO:0016114">
    <property type="term" value="P:terpenoid biosynthetic process"/>
    <property type="evidence" value="ECO:0007669"/>
    <property type="project" value="InterPro"/>
</dbReference>
<dbReference type="Gramene" id="OMO61435">
    <property type="protein sequence ID" value="OMO61435"/>
    <property type="gene ID" value="CCACVL1_23517"/>
</dbReference>
<dbReference type="STRING" id="210143.A0A1R3GTK1"/>
<feature type="domain" description="Terpene synthase metal-binding" evidence="4">
    <location>
        <begin position="188"/>
        <end position="429"/>
    </location>
</feature>
<dbReference type="GO" id="GO:0000287">
    <property type="term" value="F:magnesium ion binding"/>
    <property type="evidence" value="ECO:0007669"/>
    <property type="project" value="InterPro"/>
</dbReference>
<feature type="domain" description="Terpene synthase N-terminal" evidence="3">
    <location>
        <begin position="1"/>
        <end position="118"/>
    </location>
</feature>
<dbReference type="Gene3D" id="1.10.600.10">
    <property type="entry name" value="Farnesyl Diphosphate Synthase"/>
    <property type="match status" value="1"/>
</dbReference>
<dbReference type="SFLD" id="SFLDG01019">
    <property type="entry name" value="Terpene_Cyclase_Like_1_C_Termi"/>
    <property type="match status" value="1"/>
</dbReference>
<protein>
    <submittedName>
        <fullName evidence="5">Uncharacterized protein</fullName>
    </submittedName>
</protein>
<dbReference type="Gene3D" id="1.50.10.130">
    <property type="entry name" value="Terpene synthase, N-terminal domain"/>
    <property type="match status" value="1"/>
</dbReference>
<sequence length="481" mass="56030">MVDALQRLGIDYHFQEEIEHVTRAHFITFDYFDLCNHNLYEISLRFRLLRQEGLYVPADVFNNFKNYGGKMEPIAKDIKGLMELYEASQLSTIDECILDEAGAFSYRMLNEWMTNLEYHQANIVANTLRNPYHKSLAKFMVKSYIDYLSVTNSTSTYMNALVELAKMDLNIVQSIYQKEIIDIIEWWKDIGLAKELKFARDQPIKWYMWAMAILTDPSLSQQRLELTKPISLVYIIDDIFDVRGTLDELTLFTEAVNRWELDAIEHLADDMKICFRALYDTTNEISHKIYCEHGWNPINSLRKAWARLCNAFLLEAKWIETGNYPKAEEYVENAIVTSGVHVAMVHVFFLMNQGIITKAEVELWDDKIPDIVLSTATILRLFDDLGSAKDENQDGRDGSYVKIYMKENPDMSVQVARKHVMEMLSDTWKRLNHQFFSPNQFSPCFNKACLNAARMTPLMYSYKQQNLPSLEENIKSILFGS</sequence>
<keyword evidence="1" id="KW-0479">Metal-binding</keyword>
<dbReference type="InterPro" id="IPR008949">
    <property type="entry name" value="Isoprenoid_synthase_dom_sf"/>
</dbReference>
<dbReference type="SUPFAM" id="SSF48239">
    <property type="entry name" value="Terpenoid cyclases/Protein prenyltransferases"/>
    <property type="match status" value="1"/>
</dbReference>
<keyword evidence="6" id="KW-1185">Reference proteome</keyword>
<organism evidence="5 6">
    <name type="scientific">Corchorus capsularis</name>
    <name type="common">Jute</name>
    <dbReference type="NCBI Taxonomy" id="210143"/>
    <lineage>
        <taxon>Eukaryota</taxon>
        <taxon>Viridiplantae</taxon>
        <taxon>Streptophyta</taxon>
        <taxon>Embryophyta</taxon>
        <taxon>Tracheophyta</taxon>
        <taxon>Spermatophyta</taxon>
        <taxon>Magnoliopsida</taxon>
        <taxon>eudicotyledons</taxon>
        <taxon>Gunneridae</taxon>
        <taxon>Pentapetalae</taxon>
        <taxon>rosids</taxon>
        <taxon>malvids</taxon>
        <taxon>Malvales</taxon>
        <taxon>Malvaceae</taxon>
        <taxon>Grewioideae</taxon>
        <taxon>Apeibeae</taxon>
        <taxon>Corchorus</taxon>
    </lineage>
</organism>
<dbReference type="Pfam" id="PF01397">
    <property type="entry name" value="Terpene_synth"/>
    <property type="match status" value="1"/>
</dbReference>
<keyword evidence="2" id="KW-0460">Magnesium</keyword>
<dbReference type="OMA" id="DITNEIC"/>
<comment type="caution">
    <text evidence="5">The sequence shown here is derived from an EMBL/GenBank/DDBJ whole genome shotgun (WGS) entry which is preliminary data.</text>
</comment>
<reference evidence="5 6" key="1">
    <citation type="submission" date="2013-09" db="EMBL/GenBank/DDBJ databases">
        <title>Corchorus capsularis genome sequencing.</title>
        <authorList>
            <person name="Alam M."/>
            <person name="Haque M.S."/>
            <person name="Islam M.S."/>
            <person name="Emdad E.M."/>
            <person name="Islam M.M."/>
            <person name="Ahmed B."/>
            <person name="Halim A."/>
            <person name="Hossen Q.M.M."/>
            <person name="Hossain M.Z."/>
            <person name="Ahmed R."/>
            <person name="Khan M.M."/>
            <person name="Islam R."/>
            <person name="Rashid M.M."/>
            <person name="Khan S.A."/>
            <person name="Rahman M.S."/>
            <person name="Alam M."/>
        </authorList>
    </citation>
    <scope>NUCLEOTIDE SEQUENCE [LARGE SCALE GENOMIC DNA]</scope>
    <source>
        <strain evidence="6">cv. CVL-1</strain>
        <tissue evidence="5">Whole seedling</tissue>
    </source>
</reference>
<name>A0A1R3GTK1_COCAP</name>
<evidence type="ECO:0000256" key="2">
    <source>
        <dbReference type="ARBA" id="ARBA00022842"/>
    </source>
</evidence>
<dbReference type="GO" id="GO:0010333">
    <property type="term" value="F:terpene synthase activity"/>
    <property type="evidence" value="ECO:0007669"/>
    <property type="project" value="InterPro"/>
</dbReference>
<evidence type="ECO:0000259" key="4">
    <source>
        <dbReference type="Pfam" id="PF03936"/>
    </source>
</evidence>
<proteinExistence type="predicted"/>
<dbReference type="InterPro" id="IPR034741">
    <property type="entry name" value="Terpene_cyclase-like_1_C"/>
</dbReference>
<evidence type="ECO:0000313" key="6">
    <source>
        <dbReference type="Proteomes" id="UP000188268"/>
    </source>
</evidence>
<dbReference type="InterPro" id="IPR001906">
    <property type="entry name" value="Terpene_synth_N"/>
</dbReference>
<dbReference type="InterPro" id="IPR008930">
    <property type="entry name" value="Terpenoid_cyclase/PrenylTrfase"/>
</dbReference>
<evidence type="ECO:0000256" key="1">
    <source>
        <dbReference type="ARBA" id="ARBA00022723"/>
    </source>
</evidence>
<dbReference type="PANTHER" id="PTHR31225:SF234">
    <property type="entry name" value="TERPENE SYNTHASE 4-RELATED"/>
    <property type="match status" value="1"/>
</dbReference>
<accession>A0A1R3GTK1</accession>
<gene>
    <name evidence="5" type="ORF">CCACVL1_23517</name>
</gene>
<dbReference type="OrthoDB" id="1921927at2759"/>
<dbReference type="Pfam" id="PF03936">
    <property type="entry name" value="Terpene_synth_C"/>
    <property type="match status" value="1"/>
</dbReference>
<dbReference type="AlphaFoldDB" id="A0A1R3GTK1"/>
<evidence type="ECO:0000313" key="5">
    <source>
        <dbReference type="EMBL" id="OMO61435.1"/>
    </source>
</evidence>
<dbReference type="InterPro" id="IPR050148">
    <property type="entry name" value="Terpene_synthase-like"/>
</dbReference>
<dbReference type="PANTHER" id="PTHR31225">
    <property type="entry name" value="OS04G0344100 PROTEIN-RELATED"/>
    <property type="match status" value="1"/>
</dbReference>
<dbReference type="SFLD" id="SFLDS00005">
    <property type="entry name" value="Isoprenoid_Synthase_Type_I"/>
    <property type="match status" value="1"/>
</dbReference>